<organism evidence="1 2">
    <name type="scientific">Deinococcus peraridilitoris (strain DSM 19664 / LMG 22246 / CIP 109416 / KR-200)</name>
    <dbReference type="NCBI Taxonomy" id="937777"/>
    <lineage>
        <taxon>Bacteria</taxon>
        <taxon>Thermotogati</taxon>
        <taxon>Deinococcota</taxon>
        <taxon>Deinococci</taxon>
        <taxon>Deinococcales</taxon>
        <taxon>Deinococcaceae</taxon>
        <taxon>Deinococcus</taxon>
    </lineage>
</organism>
<dbReference type="PANTHER" id="PTHR12993">
    <property type="entry name" value="N-ACETYLGLUCOSAMINYL-PHOSPHATIDYLINOSITOL DE-N-ACETYLASE-RELATED"/>
    <property type="match status" value="1"/>
</dbReference>
<dbReference type="HOGENOM" id="CLU_049311_4_2_0"/>
<dbReference type="GO" id="GO:0016811">
    <property type="term" value="F:hydrolase activity, acting on carbon-nitrogen (but not peptide) bonds, in linear amides"/>
    <property type="evidence" value="ECO:0007669"/>
    <property type="project" value="TreeGrafter"/>
</dbReference>
<dbReference type="Proteomes" id="UP000010467">
    <property type="component" value="Chromosome"/>
</dbReference>
<dbReference type="KEGG" id="dpd:Deipe_3747"/>
<dbReference type="eggNOG" id="COG2120">
    <property type="taxonomic scope" value="Bacteria"/>
</dbReference>
<protein>
    <submittedName>
        <fullName evidence="1">Bacillithiol biosynthesis deacetylase BshB2</fullName>
    </submittedName>
</protein>
<dbReference type="AlphaFoldDB" id="L0A7N0"/>
<proteinExistence type="predicted"/>
<sequence>MNASDAKATDTNSTPRPAERHILVVLPHPDDETLAFGGVIALHTAQGTPVTYLCGTLGEAGRNMGRPAFATRETLPEIREAELREACRILGIGDLRLMGLRDKTLEFENQEELAARIAEVVAETRPSLLFTYYPGHGVHPDHEAMSAAAVRAVAALPPEERPVIACVAFGKEEDLRALGEPHEFYDVSPVLDTVMAAVRAHRSQTAASLLRTERQMAEDPAFREKTERERRRRGLWIYTLD</sequence>
<dbReference type="PATRIC" id="fig|937777.3.peg.3756"/>
<dbReference type="STRING" id="937777.Deipe_3747"/>
<accession>L0A7N0</accession>
<dbReference type="PANTHER" id="PTHR12993:SF27">
    <property type="entry name" value="N-ACETYL-ALPHA-D-GLUCOSAMINYL L-MALATE DEACETYLASE 2-RELATED"/>
    <property type="match status" value="1"/>
</dbReference>
<dbReference type="SUPFAM" id="SSF102588">
    <property type="entry name" value="LmbE-like"/>
    <property type="match status" value="1"/>
</dbReference>
<dbReference type="EMBL" id="CP003382">
    <property type="protein sequence ID" value="AFZ69172.1"/>
    <property type="molecule type" value="Genomic_DNA"/>
</dbReference>
<dbReference type="Gene3D" id="3.40.50.10320">
    <property type="entry name" value="LmbE-like"/>
    <property type="match status" value="1"/>
</dbReference>
<dbReference type="NCBIfam" id="TIGR04000">
    <property type="entry name" value="thiol_BshB2"/>
    <property type="match status" value="1"/>
</dbReference>
<dbReference type="InterPro" id="IPR003737">
    <property type="entry name" value="GlcNAc_PI_deacetylase-related"/>
</dbReference>
<keyword evidence="2" id="KW-1185">Reference proteome</keyword>
<dbReference type="InterPro" id="IPR023841">
    <property type="entry name" value="BshB2"/>
</dbReference>
<reference evidence="2" key="1">
    <citation type="submission" date="2012-03" db="EMBL/GenBank/DDBJ databases">
        <title>Complete sequence of chromosome of Deinococcus peraridilitoris DSM 19664.</title>
        <authorList>
            <person name="Lucas S."/>
            <person name="Copeland A."/>
            <person name="Lapidus A."/>
            <person name="Glavina del Rio T."/>
            <person name="Dalin E."/>
            <person name="Tice H."/>
            <person name="Bruce D."/>
            <person name="Goodwin L."/>
            <person name="Pitluck S."/>
            <person name="Peters L."/>
            <person name="Mikhailova N."/>
            <person name="Lu M."/>
            <person name="Kyrpides N."/>
            <person name="Mavromatis K."/>
            <person name="Ivanova N."/>
            <person name="Brettin T."/>
            <person name="Detter J.C."/>
            <person name="Han C."/>
            <person name="Larimer F."/>
            <person name="Land M."/>
            <person name="Hauser L."/>
            <person name="Markowitz V."/>
            <person name="Cheng J.-F."/>
            <person name="Hugenholtz P."/>
            <person name="Woyke T."/>
            <person name="Wu D."/>
            <person name="Pukall R."/>
            <person name="Steenblock K."/>
            <person name="Brambilla E."/>
            <person name="Klenk H.-P."/>
            <person name="Eisen J.A."/>
        </authorList>
    </citation>
    <scope>NUCLEOTIDE SEQUENCE [LARGE SCALE GENOMIC DNA]</scope>
    <source>
        <strain evidence="2">DSM 19664 / LMG 22246 / CIP 109416 / KR-200</strain>
    </source>
</reference>
<dbReference type="RefSeq" id="WP_015237468.1">
    <property type="nucleotide sequence ID" value="NC_019793.1"/>
</dbReference>
<evidence type="ECO:0000313" key="2">
    <source>
        <dbReference type="Proteomes" id="UP000010467"/>
    </source>
</evidence>
<dbReference type="InterPro" id="IPR024078">
    <property type="entry name" value="LmbE-like_dom_sf"/>
</dbReference>
<dbReference type="Pfam" id="PF02585">
    <property type="entry name" value="PIG-L"/>
    <property type="match status" value="1"/>
</dbReference>
<dbReference type="OrthoDB" id="9790023at2"/>
<gene>
    <name evidence="1" type="ordered locus">Deipe_3747</name>
</gene>
<evidence type="ECO:0000313" key="1">
    <source>
        <dbReference type="EMBL" id="AFZ69172.1"/>
    </source>
</evidence>
<name>L0A7N0_DEIPD</name>